<dbReference type="PANTHER" id="PTHR43433:SF1">
    <property type="entry name" value="BLL5160 PROTEIN"/>
    <property type="match status" value="1"/>
</dbReference>
<dbReference type="GO" id="GO:0016787">
    <property type="term" value="F:hydrolase activity"/>
    <property type="evidence" value="ECO:0007669"/>
    <property type="project" value="UniProtKB-KW"/>
</dbReference>
<dbReference type="PRINTS" id="PR00111">
    <property type="entry name" value="ABHYDROLASE"/>
</dbReference>
<feature type="domain" description="AB hydrolase-1" evidence="1">
    <location>
        <begin position="59"/>
        <end position="302"/>
    </location>
</feature>
<proteinExistence type="predicted"/>
<dbReference type="PANTHER" id="PTHR43433">
    <property type="entry name" value="HYDROLASE, ALPHA/BETA FOLD FAMILY PROTEIN"/>
    <property type="match status" value="1"/>
</dbReference>
<dbReference type="SUPFAM" id="SSF53474">
    <property type="entry name" value="alpha/beta-Hydrolases"/>
    <property type="match status" value="1"/>
</dbReference>
<evidence type="ECO:0000313" key="3">
    <source>
        <dbReference type="Proteomes" id="UP001597368"/>
    </source>
</evidence>
<protein>
    <submittedName>
        <fullName evidence="2">Alpha/beta fold hydrolase</fullName>
    </submittedName>
</protein>
<dbReference type="InterPro" id="IPR029058">
    <property type="entry name" value="AB_hydrolase_fold"/>
</dbReference>
<evidence type="ECO:0000259" key="1">
    <source>
        <dbReference type="Pfam" id="PF00561"/>
    </source>
</evidence>
<dbReference type="RefSeq" id="WP_379577976.1">
    <property type="nucleotide sequence ID" value="NZ_JBHUFV010000055.1"/>
</dbReference>
<dbReference type="Gene3D" id="3.40.50.1820">
    <property type="entry name" value="alpha/beta hydrolase"/>
    <property type="match status" value="1"/>
</dbReference>
<keyword evidence="2" id="KW-0378">Hydrolase</keyword>
<gene>
    <name evidence="2" type="ORF">ACFSKW_37070</name>
</gene>
<evidence type="ECO:0000313" key="2">
    <source>
        <dbReference type="EMBL" id="MFD1937098.1"/>
    </source>
</evidence>
<dbReference type="EMBL" id="JBHUFV010000055">
    <property type="protein sequence ID" value="MFD1937098.1"/>
    <property type="molecule type" value="Genomic_DNA"/>
</dbReference>
<accession>A0ABW4T527</accession>
<name>A0ABW4T527_9ACTN</name>
<reference evidence="3" key="1">
    <citation type="journal article" date="2019" name="Int. J. Syst. Evol. Microbiol.">
        <title>The Global Catalogue of Microorganisms (GCM) 10K type strain sequencing project: providing services to taxonomists for standard genome sequencing and annotation.</title>
        <authorList>
            <consortium name="The Broad Institute Genomics Platform"/>
            <consortium name="The Broad Institute Genome Sequencing Center for Infectious Disease"/>
            <person name="Wu L."/>
            <person name="Ma J."/>
        </authorList>
    </citation>
    <scope>NUCLEOTIDE SEQUENCE [LARGE SCALE GENOMIC DNA]</scope>
    <source>
        <strain evidence="3">ICMP 6774ER</strain>
    </source>
</reference>
<dbReference type="Proteomes" id="UP001597368">
    <property type="component" value="Unassembled WGS sequence"/>
</dbReference>
<keyword evidence="3" id="KW-1185">Reference proteome</keyword>
<dbReference type="InterPro" id="IPR000073">
    <property type="entry name" value="AB_hydrolase_1"/>
</dbReference>
<sequence length="327" mass="34240">MRAWAAAAGVLTGVAIGAVVRARRAPHLATARGRVLAVTTSDGVRLAVDVDEPAAPSYAVVFAHGWVLNRHSWHFQREALAGRAMLVFYDQRGHGDSSAGAADRCTIEQLGEDLHAVIKAVVPAGLPVVVVGHSMGGMTVMGLAAARPSLFGSRIVGAALVSTSPGRLGESTFGLPGPIGRLAPRVTPLLMKRLRDPLINPVTTLPLTRHMAFGPRREHLRFVNRMIAATPATVMAGFFHGMVAHDKLAALQALASVETLVLVGALDRLTPPVHSRRIAGALPSARLVVVPGAGHMVGLENPTAVGVELAALLERCSLRLEKPASLG</sequence>
<comment type="caution">
    <text evidence="2">The sequence shown here is derived from an EMBL/GenBank/DDBJ whole genome shotgun (WGS) entry which is preliminary data.</text>
</comment>
<dbReference type="InterPro" id="IPR050471">
    <property type="entry name" value="AB_hydrolase"/>
</dbReference>
<dbReference type="Pfam" id="PF00561">
    <property type="entry name" value="Abhydrolase_1"/>
    <property type="match status" value="1"/>
</dbReference>
<organism evidence="2 3">
    <name type="scientific">Nonomuraea mangrovi</name>
    <dbReference type="NCBI Taxonomy" id="2316207"/>
    <lineage>
        <taxon>Bacteria</taxon>
        <taxon>Bacillati</taxon>
        <taxon>Actinomycetota</taxon>
        <taxon>Actinomycetes</taxon>
        <taxon>Streptosporangiales</taxon>
        <taxon>Streptosporangiaceae</taxon>
        <taxon>Nonomuraea</taxon>
    </lineage>
</organism>